<evidence type="ECO:0000313" key="5">
    <source>
        <dbReference type="Proteomes" id="UP000647424"/>
    </source>
</evidence>
<sequence length="317" mass="36258">MKQPGHDSDALERARIHWDDWQRSQPANQNVYTDWGDHPTVFRAVMRHALGGESENFFTFLQKNYPSCATGHALSLCCGDGAFEQQLLERGVFFQITGLELSPERIAQGRARMSAQNAMRLDFLEKDVNQGEFGKCLFDVIFAKAALHHIQNLEGAFDGMVRSLKPGGLLVTIDFFGPSRFQWTDLQLQACNEFWREHVPPALQREADGTLTPLITRPRVEDMVLMDPSEAARSNELQAMIYKYFDVLEDRALGGALLNLLLYGHRVNRFDAMDPVHNDVLERAVAKERNLMAQGLLSSDFRFIVARAKPWWRRFMR</sequence>
<dbReference type="Proteomes" id="UP000647424">
    <property type="component" value="Unassembled WGS sequence"/>
</dbReference>
<dbReference type="CDD" id="cd02440">
    <property type="entry name" value="AdoMet_MTases"/>
    <property type="match status" value="1"/>
</dbReference>
<proteinExistence type="predicted"/>
<keyword evidence="2" id="KW-0808">Transferase</keyword>
<dbReference type="RefSeq" id="WP_191818179.1">
    <property type="nucleotide sequence ID" value="NZ_JACYFT010000001.1"/>
</dbReference>
<dbReference type="InterPro" id="IPR029063">
    <property type="entry name" value="SAM-dependent_MTases_sf"/>
</dbReference>
<evidence type="ECO:0000259" key="3">
    <source>
        <dbReference type="Pfam" id="PF13649"/>
    </source>
</evidence>
<dbReference type="GO" id="GO:0032259">
    <property type="term" value="P:methylation"/>
    <property type="evidence" value="ECO:0007669"/>
    <property type="project" value="UniProtKB-KW"/>
</dbReference>
<keyword evidence="5" id="KW-1185">Reference proteome</keyword>
<evidence type="ECO:0000256" key="2">
    <source>
        <dbReference type="ARBA" id="ARBA00022679"/>
    </source>
</evidence>
<evidence type="ECO:0000313" key="4">
    <source>
        <dbReference type="EMBL" id="MBD8049730.1"/>
    </source>
</evidence>
<dbReference type="GO" id="GO:0008168">
    <property type="term" value="F:methyltransferase activity"/>
    <property type="evidence" value="ECO:0007669"/>
    <property type="project" value="UniProtKB-KW"/>
</dbReference>
<dbReference type="Pfam" id="PF13649">
    <property type="entry name" value="Methyltransf_25"/>
    <property type="match status" value="1"/>
</dbReference>
<dbReference type="EMBL" id="JACYFT010000001">
    <property type="protein sequence ID" value="MBD8049730.1"/>
    <property type="molecule type" value="Genomic_DNA"/>
</dbReference>
<keyword evidence="1 4" id="KW-0489">Methyltransferase</keyword>
<dbReference type="Gene3D" id="3.40.50.150">
    <property type="entry name" value="Vaccinia Virus protein VP39"/>
    <property type="match status" value="1"/>
</dbReference>
<evidence type="ECO:0000256" key="1">
    <source>
        <dbReference type="ARBA" id="ARBA00022603"/>
    </source>
</evidence>
<dbReference type="SUPFAM" id="SSF53335">
    <property type="entry name" value="S-adenosyl-L-methionine-dependent methyltransferases"/>
    <property type="match status" value="1"/>
</dbReference>
<organism evidence="4 5">
    <name type="scientific">Limnohabitans radicicola</name>
    <dbReference type="NCBI Taxonomy" id="2771427"/>
    <lineage>
        <taxon>Bacteria</taxon>
        <taxon>Pseudomonadati</taxon>
        <taxon>Pseudomonadota</taxon>
        <taxon>Betaproteobacteria</taxon>
        <taxon>Burkholderiales</taxon>
        <taxon>Comamonadaceae</taxon>
        <taxon>Limnohabitans</taxon>
    </lineage>
</organism>
<dbReference type="InterPro" id="IPR041698">
    <property type="entry name" value="Methyltransf_25"/>
</dbReference>
<reference evidence="4" key="1">
    <citation type="submission" date="2020-09" db="EMBL/GenBank/DDBJ databases">
        <title>Genome seq and assembly of Limnohabitants sp.</title>
        <authorList>
            <person name="Chhetri G."/>
        </authorList>
    </citation>
    <scope>NUCLEOTIDE SEQUENCE</scope>
    <source>
        <strain evidence="4">JUR4</strain>
    </source>
</reference>
<accession>A0A927IL28</accession>
<dbReference type="PANTHER" id="PTHR43861">
    <property type="entry name" value="TRANS-ACONITATE 2-METHYLTRANSFERASE-RELATED"/>
    <property type="match status" value="1"/>
</dbReference>
<dbReference type="AlphaFoldDB" id="A0A927IL28"/>
<protein>
    <submittedName>
        <fullName evidence="4">Class I SAM-dependent methyltransferase</fullName>
    </submittedName>
</protein>
<gene>
    <name evidence="4" type="ORF">IC609_04170</name>
</gene>
<dbReference type="PANTHER" id="PTHR43861:SF1">
    <property type="entry name" value="TRANS-ACONITATE 2-METHYLTRANSFERASE"/>
    <property type="match status" value="1"/>
</dbReference>
<feature type="domain" description="Methyltransferase" evidence="3">
    <location>
        <begin position="74"/>
        <end position="168"/>
    </location>
</feature>
<name>A0A927IL28_9BURK</name>
<comment type="caution">
    <text evidence="4">The sequence shown here is derived from an EMBL/GenBank/DDBJ whole genome shotgun (WGS) entry which is preliminary data.</text>
</comment>